<evidence type="ECO:0000259" key="4">
    <source>
        <dbReference type="Pfam" id="PF02576"/>
    </source>
</evidence>
<keyword evidence="2 3" id="KW-0690">Ribosome biogenesis</keyword>
<dbReference type="InterPro" id="IPR028989">
    <property type="entry name" value="RimP_N"/>
</dbReference>
<dbReference type="PANTHER" id="PTHR33867:SF1">
    <property type="entry name" value="RIBOSOME MATURATION FACTOR RIMP"/>
    <property type="match status" value="1"/>
</dbReference>
<sequence length="159" mass="17496">MATQDRLNALLQPLVEGLGYEFVGLEYAGNPKQSVLRIYIDSGEGVGLSDCEFVSREVAAMLDVEDPISGQYNLEVSSPGLDRPLFTAEQYNRFAGQEAKVTTFAPEAGRRKFKGRIDSHDGETLTMQVDGETVELRFDNIAKARLVPDYDALMASGKK</sequence>
<dbReference type="CDD" id="cd01734">
    <property type="entry name" value="YlxS_C"/>
    <property type="match status" value="1"/>
</dbReference>
<dbReference type="SUPFAM" id="SSF75420">
    <property type="entry name" value="YhbC-like, N-terminal domain"/>
    <property type="match status" value="1"/>
</dbReference>
<proteinExistence type="inferred from homology"/>
<dbReference type="RefSeq" id="WP_150864932.1">
    <property type="nucleotide sequence ID" value="NZ_VYXP01000008.1"/>
</dbReference>
<reference evidence="6 7" key="1">
    <citation type="submission" date="2019-09" db="EMBL/GenBank/DDBJ databases">
        <title>Wenzhouxiangella sp. Genome sequencing and assembly.</title>
        <authorList>
            <person name="Zhang R."/>
        </authorList>
    </citation>
    <scope>NUCLEOTIDE SEQUENCE [LARGE SCALE GENOMIC DNA]</scope>
    <source>
        <strain evidence="6 7">W260</strain>
    </source>
</reference>
<dbReference type="InterPro" id="IPR003728">
    <property type="entry name" value="Ribosome_maturation_RimP"/>
</dbReference>
<dbReference type="GO" id="GO:0000028">
    <property type="term" value="P:ribosomal small subunit assembly"/>
    <property type="evidence" value="ECO:0007669"/>
    <property type="project" value="TreeGrafter"/>
</dbReference>
<dbReference type="AlphaFoldDB" id="A0A5N0T7Z6"/>
<feature type="domain" description="Ribosome maturation factor RimP N-terminal" evidence="4">
    <location>
        <begin position="10"/>
        <end position="82"/>
    </location>
</feature>
<gene>
    <name evidence="3 6" type="primary">rimP</name>
    <name evidence="6" type="ORF">F3N42_13090</name>
</gene>
<accession>A0A5N0T7Z6</accession>
<evidence type="ECO:0000313" key="6">
    <source>
        <dbReference type="EMBL" id="KAA9130267.1"/>
    </source>
</evidence>
<dbReference type="EMBL" id="VYXP01000008">
    <property type="protein sequence ID" value="KAA9130267.1"/>
    <property type="molecule type" value="Genomic_DNA"/>
</dbReference>
<dbReference type="Pfam" id="PF17384">
    <property type="entry name" value="DUF150_C"/>
    <property type="match status" value="1"/>
</dbReference>
<dbReference type="NCBIfam" id="NF000927">
    <property type="entry name" value="PRK00092.1-1"/>
    <property type="match status" value="1"/>
</dbReference>
<dbReference type="FunFam" id="3.30.300.70:FF:000001">
    <property type="entry name" value="Ribosome maturation factor RimP"/>
    <property type="match status" value="1"/>
</dbReference>
<name>A0A5N0T7Z6_9GAMM</name>
<dbReference type="InterPro" id="IPR028998">
    <property type="entry name" value="RimP_C"/>
</dbReference>
<feature type="domain" description="Ribosome maturation factor RimP C-terminal" evidence="5">
    <location>
        <begin position="85"/>
        <end position="148"/>
    </location>
</feature>
<comment type="function">
    <text evidence="3">Required for maturation of 30S ribosomal subunits.</text>
</comment>
<dbReference type="InterPro" id="IPR036847">
    <property type="entry name" value="RimP_C_sf"/>
</dbReference>
<dbReference type="Gene3D" id="3.30.300.70">
    <property type="entry name" value="RimP-like superfamily, N-terminal"/>
    <property type="match status" value="1"/>
</dbReference>
<dbReference type="Proteomes" id="UP000325372">
    <property type="component" value="Unassembled WGS sequence"/>
</dbReference>
<dbReference type="Pfam" id="PF02576">
    <property type="entry name" value="RimP_N"/>
    <property type="match status" value="1"/>
</dbReference>
<protein>
    <recommendedName>
        <fullName evidence="3">Ribosome maturation factor RimP</fullName>
    </recommendedName>
</protein>
<dbReference type="GO" id="GO:0006412">
    <property type="term" value="P:translation"/>
    <property type="evidence" value="ECO:0007669"/>
    <property type="project" value="TreeGrafter"/>
</dbReference>
<dbReference type="Gene3D" id="2.30.30.180">
    <property type="entry name" value="Ribosome maturation factor RimP, C-terminal domain"/>
    <property type="match status" value="1"/>
</dbReference>
<organism evidence="6 7">
    <name type="scientific">Marinihelvus fidelis</name>
    <dbReference type="NCBI Taxonomy" id="2613842"/>
    <lineage>
        <taxon>Bacteria</taxon>
        <taxon>Pseudomonadati</taxon>
        <taxon>Pseudomonadota</taxon>
        <taxon>Gammaproteobacteria</taxon>
        <taxon>Chromatiales</taxon>
        <taxon>Wenzhouxiangellaceae</taxon>
        <taxon>Marinihelvus</taxon>
    </lineage>
</organism>
<dbReference type="InterPro" id="IPR035956">
    <property type="entry name" value="RimP_N_sf"/>
</dbReference>
<evidence type="ECO:0000256" key="1">
    <source>
        <dbReference type="ARBA" id="ARBA00022490"/>
    </source>
</evidence>
<comment type="similarity">
    <text evidence="3">Belongs to the RimP family.</text>
</comment>
<evidence type="ECO:0000256" key="2">
    <source>
        <dbReference type="ARBA" id="ARBA00022517"/>
    </source>
</evidence>
<evidence type="ECO:0000256" key="3">
    <source>
        <dbReference type="HAMAP-Rule" id="MF_01077"/>
    </source>
</evidence>
<dbReference type="SUPFAM" id="SSF74942">
    <property type="entry name" value="YhbC-like, C-terminal domain"/>
    <property type="match status" value="1"/>
</dbReference>
<keyword evidence="1 3" id="KW-0963">Cytoplasm</keyword>
<comment type="caution">
    <text evidence="6">The sequence shown here is derived from an EMBL/GenBank/DDBJ whole genome shotgun (WGS) entry which is preliminary data.</text>
</comment>
<comment type="subcellular location">
    <subcellularLocation>
        <location evidence="3">Cytoplasm</location>
    </subcellularLocation>
</comment>
<keyword evidence="7" id="KW-1185">Reference proteome</keyword>
<evidence type="ECO:0000313" key="7">
    <source>
        <dbReference type="Proteomes" id="UP000325372"/>
    </source>
</evidence>
<evidence type="ECO:0000259" key="5">
    <source>
        <dbReference type="Pfam" id="PF17384"/>
    </source>
</evidence>
<dbReference type="HAMAP" id="MF_01077">
    <property type="entry name" value="RimP"/>
    <property type="match status" value="1"/>
</dbReference>
<dbReference type="GO" id="GO:0005829">
    <property type="term" value="C:cytosol"/>
    <property type="evidence" value="ECO:0007669"/>
    <property type="project" value="TreeGrafter"/>
</dbReference>
<dbReference type="PANTHER" id="PTHR33867">
    <property type="entry name" value="RIBOSOME MATURATION FACTOR RIMP"/>
    <property type="match status" value="1"/>
</dbReference>